<dbReference type="AlphaFoldDB" id="H1KRV7"/>
<keyword evidence="2" id="KW-0449">Lipoprotein</keyword>
<protein>
    <submittedName>
        <fullName evidence="2">Rare lipoprotein A family protein</fullName>
    </submittedName>
</protein>
<name>H1KRV7_METEX</name>
<organism evidence="2 3">
    <name type="scientific">Methylorubrum extorquens DSM 13060</name>
    <dbReference type="NCBI Taxonomy" id="882800"/>
    <lineage>
        <taxon>Bacteria</taxon>
        <taxon>Pseudomonadati</taxon>
        <taxon>Pseudomonadota</taxon>
        <taxon>Alphaproteobacteria</taxon>
        <taxon>Hyphomicrobiales</taxon>
        <taxon>Methylobacteriaceae</taxon>
        <taxon>Methylorubrum</taxon>
    </lineage>
</organism>
<comment type="caution">
    <text evidence="2">The sequence shown here is derived from an EMBL/GenBank/DDBJ whole genome shotgun (WGS) entry which is preliminary data.</text>
</comment>
<reference evidence="2 3" key="1">
    <citation type="submission" date="2011-09" db="EMBL/GenBank/DDBJ databases">
        <title>The draft genome of Methylobacterium extorquens DSM 13060.</title>
        <authorList>
            <consortium name="US DOE Joint Genome Institute (JGI-PGF)"/>
            <person name="Lucas S."/>
            <person name="Han J."/>
            <person name="Lapidus A."/>
            <person name="Cheng J.-F."/>
            <person name="Goodwin L."/>
            <person name="Pitluck S."/>
            <person name="Peters L."/>
            <person name="Land M.L."/>
            <person name="Hauser L."/>
            <person name="Koskimaki J."/>
            <person name="Halonen O."/>
            <person name="Pirttila A."/>
            <person name="Frank C."/>
            <person name="Woyke T.J."/>
        </authorList>
    </citation>
    <scope>NUCLEOTIDE SEQUENCE [LARGE SCALE GENOMIC DNA]</scope>
    <source>
        <strain evidence="2 3">DSM 13060</strain>
    </source>
</reference>
<feature type="compositionally biased region" description="Low complexity" evidence="1">
    <location>
        <begin position="1"/>
        <end position="20"/>
    </location>
</feature>
<feature type="non-terminal residue" evidence="2">
    <location>
        <position position="1"/>
    </location>
</feature>
<evidence type="ECO:0000313" key="3">
    <source>
        <dbReference type="Proteomes" id="UP000004382"/>
    </source>
</evidence>
<sequence>ARAAPFRPAPVALAAPAKPAIEPRRMMAETGRSAQPAQGRHKDATVPTPTRLASTPVKGASVPVRTAQAMPMKAATTKTPVQQFAATGTVKGAPKPTGKAAAPEPASRMAAMPPTSKQAIAKLASTAPAPGTKPAAKTASKTAVAQAPGHSGAKAKRSQVAAAN</sequence>
<gene>
    <name evidence="2" type="ORF">MetexDRAFT_5370</name>
</gene>
<accession>H1KRV7</accession>
<feature type="compositionally biased region" description="Low complexity" evidence="1">
    <location>
        <begin position="124"/>
        <end position="147"/>
    </location>
</feature>
<evidence type="ECO:0000313" key="2">
    <source>
        <dbReference type="EMBL" id="EHP89750.1"/>
    </source>
</evidence>
<feature type="region of interest" description="Disordered" evidence="1">
    <location>
        <begin position="86"/>
        <end position="164"/>
    </location>
</feature>
<dbReference type="PATRIC" id="fig|882800.3.peg.5235"/>
<proteinExistence type="predicted"/>
<feature type="compositionally biased region" description="Low complexity" evidence="1">
    <location>
        <begin position="91"/>
        <end position="114"/>
    </location>
</feature>
<dbReference type="Proteomes" id="UP000004382">
    <property type="component" value="Unassembled WGS sequence"/>
</dbReference>
<feature type="region of interest" description="Disordered" evidence="1">
    <location>
        <begin position="1"/>
        <end position="63"/>
    </location>
</feature>
<evidence type="ECO:0000256" key="1">
    <source>
        <dbReference type="SAM" id="MobiDB-lite"/>
    </source>
</evidence>
<dbReference type="EMBL" id="AGJK01000250">
    <property type="protein sequence ID" value="EHP89750.1"/>
    <property type="molecule type" value="Genomic_DNA"/>
</dbReference>